<feature type="transmembrane region" description="Helical" evidence="2">
    <location>
        <begin position="77"/>
        <end position="98"/>
    </location>
</feature>
<accession>A0A4S8LI02</accession>
<evidence type="ECO:0000256" key="2">
    <source>
        <dbReference type="SAM" id="Phobius"/>
    </source>
</evidence>
<feature type="region of interest" description="Disordered" evidence="1">
    <location>
        <begin position="198"/>
        <end position="305"/>
    </location>
</feature>
<keyword evidence="4" id="KW-1185">Reference proteome</keyword>
<feature type="compositionally biased region" description="Polar residues" evidence="1">
    <location>
        <begin position="296"/>
        <end position="305"/>
    </location>
</feature>
<evidence type="ECO:0000256" key="1">
    <source>
        <dbReference type="SAM" id="MobiDB-lite"/>
    </source>
</evidence>
<keyword evidence="2" id="KW-0472">Membrane</keyword>
<evidence type="ECO:0000313" key="3">
    <source>
        <dbReference type="EMBL" id="THU88766.1"/>
    </source>
</evidence>
<feature type="transmembrane region" description="Helical" evidence="2">
    <location>
        <begin position="43"/>
        <end position="65"/>
    </location>
</feature>
<organism evidence="3 4">
    <name type="scientific">Dendrothele bispora (strain CBS 962.96)</name>
    <dbReference type="NCBI Taxonomy" id="1314807"/>
    <lineage>
        <taxon>Eukaryota</taxon>
        <taxon>Fungi</taxon>
        <taxon>Dikarya</taxon>
        <taxon>Basidiomycota</taxon>
        <taxon>Agaricomycotina</taxon>
        <taxon>Agaricomycetes</taxon>
        <taxon>Agaricomycetidae</taxon>
        <taxon>Agaricales</taxon>
        <taxon>Agaricales incertae sedis</taxon>
        <taxon>Dendrothele</taxon>
    </lineage>
</organism>
<sequence>MADVSVTRQATDLPRTSPVNSRLTRGTLKTLHPDAFLSHVYDWAIVNVVLTLSSILLFTLPALVCPKLVTALFACDANLLAYAATYFASYLVLFLLIIGTINNETTGSGILKLLATRRLIPTDIHTGIALSFLNSRRNMVLDCPIVTEGVKPGSHLQIRVYTLGGAGHSQRIGTSSRMRQALNNIGLDDDGNVRRKRMRKAPAKAPIQAHLNNDDMPMLLDVSDSENDDDFKADDTDHDDSESESDFDGEIEISNDELATILTSKTDPSANRKRKTRSSKKGTSKRRRQSEPDHSGSASNLVSAG</sequence>
<evidence type="ECO:0000313" key="4">
    <source>
        <dbReference type="Proteomes" id="UP000297245"/>
    </source>
</evidence>
<dbReference type="Proteomes" id="UP000297245">
    <property type="component" value="Unassembled WGS sequence"/>
</dbReference>
<dbReference type="AlphaFoldDB" id="A0A4S8LI02"/>
<feature type="compositionally biased region" description="Polar residues" evidence="1">
    <location>
        <begin position="1"/>
        <end position="10"/>
    </location>
</feature>
<protein>
    <submittedName>
        <fullName evidence="3">Uncharacterized protein</fullName>
    </submittedName>
</protein>
<gene>
    <name evidence="3" type="ORF">K435DRAFT_865965</name>
</gene>
<keyword evidence="2" id="KW-1133">Transmembrane helix</keyword>
<dbReference type="EMBL" id="ML179396">
    <property type="protein sequence ID" value="THU88766.1"/>
    <property type="molecule type" value="Genomic_DNA"/>
</dbReference>
<proteinExistence type="predicted"/>
<feature type="compositionally biased region" description="Basic residues" evidence="1">
    <location>
        <begin position="271"/>
        <end position="288"/>
    </location>
</feature>
<keyword evidence="2" id="KW-0812">Transmembrane</keyword>
<reference evidence="3 4" key="1">
    <citation type="journal article" date="2019" name="Nat. Ecol. Evol.">
        <title>Megaphylogeny resolves global patterns of mushroom evolution.</title>
        <authorList>
            <person name="Varga T."/>
            <person name="Krizsan K."/>
            <person name="Foldi C."/>
            <person name="Dima B."/>
            <person name="Sanchez-Garcia M."/>
            <person name="Sanchez-Ramirez S."/>
            <person name="Szollosi G.J."/>
            <person name="Szarkandi J.G."/>
            <person name="Papp V."/>
            <person name="Albert L."/>
            <person name="Andreopoulos W."/>
            <person name="Angelini C."/>
            <person name="Antonin V."/>
            <person name="Barry K.W."/>
            <person name="Bougher N.L."/>
            <person name="Buchanan P."/>
            <person name="Buyck B."/>
            <person name="Bense V."/>
            <person name="Catcheside P."/>
            <person name="Chovatia M."/>
            <person name="Cooper J."/>
            <person name="Damon W."/>
            <person name="Desjardin D."/>
            <person name="Finy P."/>
            <person name="Geml J."/>
            <person name="Haridas S."/>
            <person name="Hughes K."/>
            <person name="Justo A."/>
            <person name="Karasinski D."/>
            <person name="Kautmanova I."/>
            <person name="Kiss B."/>
            <person name="Kocsube S."/>
            <person name="Kotiranta H."/>
            <person name="LaButti K.M."/>
            <person name="Lechner B.E."/>
            <person name="Liimatainen K."/>
            <person name="Lipzen A."/>
            <person name="Lukacs Z."/>
            <person name="Mihaltcheva S."/>
            <person name="Morgado L.N."/>
            <person name="Niskanen T."/>
            <person name="Noordeloos M.E."/>
            <person name="Ohm R.A."/>
            <person name="Ortiz-Santana B."/>
            <person name="Ovrebo C."/>
            <person name="Racz N."/>
            <person name="Riley R."/>
            <person name="Savchenko A."/>
            <person name="Shiryaev A."/>
            <person name="Soop K."/>
            <person name="Spirin V."/>
            <person name="Szebenyi C."/>
            <person name="Tomsovsky M."/>
            <person name="Tulloss R.E."/>
            <person name="Uehling J."/>
            <person name="Grigoriev I.V."/>
            <person name="Vagvolgyi C."/>
            <person name="Papp T."/>
            <person name="Martin F.M."/>
            <person name="Miettinen O."/>
            <person name="Hibbett D.S."/>
            <person name="Nagy L.G."/>
        </authorList>
    </citation>
    <scope>NUCLEOTIDE SEQUENCE [LARGE SCALE GENOMIC DNA]</scope>
    <source>
        <strain evidence="3 4">CBS 962.96</strain>
    </source>
</reference>
<feature type="compositionally biased region" description="Acidic residues" evidence="1">
    <location>
        <begin position="223"/>
        <end position="255"/>
    </location>
</feature>
<feature type="region of interest" description="Disordered" evidence="1">
    <location>
        <begin position="1"/>
        <end position="21"/>
    </location>
</feature>
<name>A0A4S8LI02_DENBC</name>